<evidence type="ECO:0000259" key="1">
    <source>
        <dbReference type="PROSITE" id="PS50011"/>
    </source>
</evidence>
<dbReference type="InterPro" id="IPR011009">
    <property type="entry name" value="Kinase-like_dom_sf"/>
</dbReference>
<dbReference type="PROSITE" id="PS50011">
    <property type="entry name" value="PROTEIN_KINASE_DOM"/>
    <property type="match status" value="1"/>
</dbReference>
<dbReference type="SUPFAM" id="SSF56112">
    <property type="entry name" value="Protein kinase-like (PK-like)"/>
    <property type="match status" value="1"/>
</dbReference>
<dbReference type="AlphaFoldDB" id="A0A8H2WL15"/>
<proteinExistence type="predicted"/>
<organism evidence="2 3">
    <name type="scientific">Rhizoctonia solani</name>
    <dbReference type="NCBI Taxonomy" id="456999"/>
    <lineage>
        <taxon>Eukaryota</taxon>
        <taxon>Fungi</taxon>
        <taxon>Dikarya</taxon>
        <taxon>Basidiomycota</taxon>
        <taxon>Agaricomycotina</taxon>
        <taxon>Agaricomycetes</taxon>
        <taxon>Cantharellales</taxon>
        <taxon>Ceratobasidiaceae</taxon>
        <taxon>Rhizoctonia</taxon>
    </lineage>
</organism>
<feature type="domain" description="Protein kinase" evidence="1">
    <location>
        <begin position="1"/>
        <end position="106"/>
    </location>
</feature>
<reference evidence="2" key="1">
    <citation type="submission" date="2021-01" db="EMBL/GenBank/DDBJ databases">
        <authorList>
            <person name="Kaushik A."/>
        </authorList>
    </citation>
    <scope>NUCLEOTIDE SEQUENCE</scope>
    <source>
        <strain evidence="2">AG1-1B</strain>
    </source>
</reference>
<dbReference type="Pfam" id="PF07714">
    <property type="entry name" value="PK_Tyr_Ser-Thr"/>
    <property type="match status" value="1"/>
</dbReference>
<dbReference type="InterPro" id="IPR051681">
    <property type="entry name" value="Ser/Thr_Kinases-Pseudokinases"/>
</dbReference>
<dbReference type="GO" id="GO:0004674">
    <property type="term" value="F:protein serine/threonine kinase activity"/>
    <property type="evidence" value="ECO:0007669"/>
    <property type="project" value="TreeGrafter"/>
</dbReference>
<evidence type="ECO:0000313" key="3">
    <source>
        <dbReference type="Proteomes" id="UP000663826"/>
    </source>
</evidence>
<accession>A0A8H2WL15</accession>
<dbReference type="GO" id="GO:0005524">
    <property type="term" value="F:ATP binding"/>
    <property type="evidence" value="ECO:0007669"/>
    <property type="project" value="InterPro"/>
</dbReference>
<dbReference type="PANTHER" id="PTHR44329:SF214">
    <property type="entry name" value="PROTEIN KINASE DOMAIN-CONTAINING PROTEIN"/>
    <property type="match status" value="1"/>
</dbReference>
<comment type="caution">
    <text evidence="2">The sequence shown here is derived from an EMBL/GenBank/DDBJ whole genome shotgun (WGS) entry which is preliminary data.</text>
</comment>
<dbReference type="InterPro" id="IPR000719">
    <property type="entry name" value="Prot_kinase_dom"/>
</dbReference>
<evidence type="ECO:0000313" key="2">
    <source>
        <dbReference type="EMBL" id="CAE6383317.1"/>
    </source>
</evidence>
<dbReference type="InterPro" id="IPR001245">
    <property type="entry name" value="Ser-Thr/Tyr_kinase_cat_dom"/>
</dbReference>
<dbReference type="EMBL" id="CAJMWQ010000800">
    <property type="protein sequence ID" value="CAE6383317.1"/>
    <property type="molecule type" value="Genomic_DNA"/>
</dbReference>
<name>A0A8H2WL15_9AGAM</name>
<dbReference type="PANTHER" id="PTHR44329">
    <property type="entry name" value="SERINE/THREONINE-PROTEIN KINASE TNNI3K-RELATED"/>
    <property type="match status" value="1"/>
</dbReference>
<sequence length="117" mass="12709">MDQSIRWAAPELLEGREAPTDKGDIYSLGMTILEVLTGSQPYAGIDALTALENIISGKLPERPEKYLPSGSKPADSLWSLLNDCWAYDPQQRPAAAKVQDKLGSLVAKFTQEFSAGV</sequence>
<dbReference type="Proteomes" id="UP000663826">
    <property type="component" value="Unassembled WGS sequence"/>
</dbReference>
<gene>
    <name evidence="2" type="ORF">RDB_LOCUS21855</name>
</gene>
<dbReference type="Gene3D" id="1.10.510.10">
    <property type="entry name" value="Transferase(Phosphotransferase) domain 1"/>
    <property type="match status" value="1"/>
</dbReference>
<protein>
    <recommendedName>
        <fullName evidence="1">Protein kinase domain-containing protein</fullName>
    </recommendedName>
</protein>